<organism evidence="1 2">
    <name type="scientific">Vararia minispora EC-137</name>
    <dbReference type="NCBI Taxonomy" id="1314806"/>
    <lineage>
        <taxon>Eukaryota</taxon>
        <taxon>Fungi</taxon>
        <taxon>Dikarya</taxon>
        <taxon>Basidiomycota</taxon>
        <taxon>Agaricomycotina</taxon>
        <taxon>Agaricomycetes</taxon>
        <taxon>Russulales</taxon>
        <taxon>Lachnocladiaceae</taxon>
        <taxon>Vararia</taxon>
    </lineage>
</organism>
<comment type="caution">
    <text evidence="1">The sequence shown here is derived from an EMBL/GenBank/DDBJ whole genome shotgun (WGS) entry which is preliminary data.</text>
</comment>
<keyword evidence="2" id="KW-1185">Reference proteome</keyword>
<dbReference type="EMBL" id="MU273748">
    <property type="protein sequence ID" value="KAI0028490.1"/>
    <property type="molecule type" value="Genomic_DNA"/>
</dbReference>
<proteinExistence type="predicted"/>
<gene>
    <name evidence="1" type="ORF">K488DRAFT_89688</name>
</gene>
<protein>
    <submittedName>
        <fullName evidence="1">Uncharacterized protein</fullName>
    </submittedName>
</protein>
<reference evidence="1" key="1">
    <citation type="submission" date="2021-02" db="EMBL/GenBank/DDBJ databases">
        <authorList>
            <consortium name="DOE Joint Genome Institute"/>
            <person name="Ahrendt S."/>
            <person name="Looney B.P."/>
            <person name="Miyauchi S."/>
            <person name="Morin E."/>
            <person name="Drula E."/>
            <person name="Courty P.E."/>
            <person name="Chicoki N."/>
            <person name="Fauchery L."/>
            <person name="Kohler A."/>
            <person name="Kuo A."/>
            <person name="Labutti K."/>
            <person name="Pangilinan J."/>
            <person name="Lipzen A."/>
            <person name="Riley R."/>
            <person name="Andreopoulos W."/>
            <person name="He G."/>
            <person name="Johnson J."/>
            <person name="Barry K.W."/>
            <person name="Grigoriev I.V."/>
            <person name="Nagy L."/>
            <person name="Hibbett D."/>
            <person name="Henrissat B."/>
            <person name="Matheny P.B."/>
            <person name="Labbe J."/>
            <person name="Martin F."/>
        </authorList>
    </citation>
    <scope>NUCLEOTIDE SEQUENCE</scope>
    <source>
        <strain evidence="1">EC-137</strain>
    </source>
</reference>
<accession>A0ACB8QA97</accession>
<evidence type="ECO:0000313" key="2">
    <source>
        <dbReference type="Proteomes" id="UP000814128"/>
    </source>
</evidence>
<sequence length="264" mass="28833">MAALPQYIFDSHTGFTAPPSPGWTFGEKVDETGEGRAWLEGDKAGWKFVEPEKEAPVNMYKLLVSGIVPRPIAFVSSESAIGVQNLAPFSWFNMVTFDPPTVSISILNSRGQQKDTTANIRATKQFVVNIISEPFIHQANATSIEAPEQVSEWVLSGLTQEASTFVKPPRVKESAFAMECELYDIIDIKHPGTGAANAALVLGLIKGIHVRKDVLNDKGLVDPFKLRSVSRMGDVTYARVGDAFRIARPGWAEGEEAMVRLGKA</sequence>
<name>A0ACB8QA97_9AGAM</name>
<dbReference type="Proteomes" id="UP000814128">
    <property type="component" value="Unassembled WGS sequence"/>
</dbReference>
<evidence type="ECO:0000313" key="1">
    <source>
        <dbReference type="EMBL" id="KAI0028490.1"/>
    </source>
</evidence>
<reference evidence="1" key="2">
    <citation type="journal article" date="2022" name="New Phytol.">
        <title>Evolutionary transition to the ectomycorrhizal habit in the genomes of a hyperdiverse lineage of mushroom-forming fungi.</title>
        <authorList>
            <person name="Looney B."/>
            <person name="Miyauchi S."/>
            <person name="Morin E."/>
            <person name="Drula E."/>
            <person name="Courty P.E."/>
            <person name="Kohler A."/>
            <person name="Kuo A."/>
            <person name="LaButti K."/>
            <person name="Pangilinan J."/>
            <person name="Lipzen A."/>
            <person name="Riley R."/>
            <person name="Andreopoulos W."/>
            <person name="He G."/>
            <person name="Johnson J."/>
            <person name="Nolan M."/>
            <person name="Tritt A."/>
            <person name="Barry K.W."/>
            <person name="Grigoriev I.V."/>
            <person name="Nagy L.G."/>
            <person name="Hibbett D."/>
            <person name="Henrissat B."/>
            <person name="Matheny P.B."/>
            <person name="Labbe J."/>
            <person name="Martin F.M."/>
        </authorList>
    </citation>
    <scope>NUCLEOTIDE SEQUENCE</scope>
    <source>
        <strain evidence="1">EC-137</strain>
    </source>
</reference>